<gene>
    <name evidence="1" type="ordered locus">Swol_1002</name>
</gene>
<dbReference type="Proteomes" id="UP000001968">
    <property type="component" value="Chromosome"/>
</dbReference>
<reference evidence="2" key="1">
    <citation type="journal article" date="2010" name="Environ. Microbiol.">
        <title>The genome of Syntrophomonas wolfei: new insights into syntrophic metabolism and biohydrogen production.</title>
        <authorList>
            <person name="Sieber J.R."/>
            <person name="Sims D.R."/>
            <person name="Han C."/>
            <person name="Kim E."/>
            <person name="Lykidis A."/>
            <person name="Lapidus A.L."/>
            <person name="McDonnald E."/>
            <person name="Rohlin L."/>
            <person name="Culley D.E."/>
            <person name="Gunsalus R."/>
            <person name="McInerney M.J."/>
        </authorList>
    </citation>
    <scope>NUCLEOTIDE SEQUENCE [LARGE SCALE GENOMIC DNA]</scope>
    <source>
        <strain evidence="2">DSM 2245B / Goettingen</strain>
    </source>
</reference>
<evidence type="ECO:0000313" key="1">
    <source>
        <dbReference type="EMBL" id="ABI68316.1"/>
    </source>
</evidence>
<dbReference type="InterPro" id="IPR005368">
    <property type="entry name" value="UPF0175"/>
</dbReference>
<dbReference type="Pfam" id="PF03683">
    <property type="entry name" value="UPF0175"/>
    <property type="match status" value="1"/>
</dbReference>
<sequence>MKGGSSMALKDSNVMVRIPEELLPLLNDLVHGKSVDENVRISLAISFFVGKTISLAKASEIAGLSLNDFIYILNTRNIPWSEYTESDFLQDSVAIRELVRESGD</sequence>
<evidence type="ECO:0000313" key="2">
    <source>
        <dbReference type="Proteomes" id="UP000001968"/>
    </source>
</evidence>
<proteinExistence type="predicted"/>
<organism evidence="1 2">
    <name type="scientific">Syntrophomonas wolfei subsp. wolfei (strain DSM 2245B / Goettingen)</name>
    <dbReference type="NCBI Taxonomy" id="335541"/>
    <lineage>
        <taxon>Bacteria</taxon>
        <taxon>Bacillati</taxon>
        <taxon>Bacillota</taxon>
        <taxon>Clostridia</taxon>
        <taxon>Eubacteriales</taxon>
        <taxon>Syntrophomonadaceae</taxon>
        <taxon>Syntrophomonas</taxon>
    </lineage>
</organism>
<dbReference type="HOGENOM" id="CLU_154570_3_0_9"/>
<dbReference type="AlphaFoldDB" id="Q0AY88"/>
<keyword evidence="2" id="KW-1185">Reference proteome</keyword>
<accession>Q0AY88</accession>
<dbReference type="KEGG" id="swo:Swol_1002"/>
<protein>
    <submittedName>
        <fullName evidence="1">Uncharacterized protein</fullName>
    </submittedName>
</protein>
<dbReference type="eggNOG" id="COG2886">
    <property type="taxonomic scope" value="Bacteria"/>
</dbReference>
<dbReference type="EMBL" id="CP000448">
    <property type="protein sequence ID" value="ABI68316.1"/>
    <property type="molecule type" value="Genomic_DNA"/>
</dbReference>
<name>Q0AY88_SYNWW</name>